<feature type="region of interest" description="Disordered" evidence="5">
    <location>
        <begin position="318"/>
        <end position="344"/>
    </location>
</feature>
<accession>A0A8R1WMR2</accession>
<name>A0A8R1WMR2_BOMMO</name>
<dbReference type="Gene3D" id="3.90.1030.20">
    <property type="entry name" value="DNA polymerase delta, p66 (Cdc27) subunit, wHTH domain"/>
    <property type="match status" value="1"/>
</dbReference>
<dbReference type="GO" id="GO:0043625">
    <property type="term" value="C:delta DNA polymerase complex"/>
    <property type="evidence" value="ECO:0007669"/>
    <property type="project" value="InterPro"/>
</dbReference>
<evidence type="ECO:0000256" key="3">
    <source>
        <dbReference type="ARBA" id="ARBA00022705"/>
    </source>
</evidence>
<reference evidence="6" key="2">
    <citation type="submission" date="2022-06" db="UniProtKB">
        <authorList>
            <consortium name="EnsemblMetazoa"/>
        </authorList>
    </citation>
    <scope>IDENTIFICATION</scope>
    <source>
        <strain evidence="6">p50T (Dazao)</strain>
    </source>
</reference>
<feature type="region of interest" description="Disordered" evidence="5">
    <location>
        <begin position="158"/>
        <end position="229"/>
    </location>
</feature>
<evidence type="ECO:0000256" key="4">
    <source>
        <dbReference type="ARBA" id="ARBA00023242"/>
    </source>
</evidence>
<proteinExistence type="predicted"/>
<feature type="compositionally biased region" description="Basic and acidic residues" evidence="5">
    <location>
        <begin position="158"/>
        <end position="176"/>
    </location>
</feature>
<dbReference type="KEGG" id="bmor:101742226"/>
<dbReference type="Pfam" id="PF09507">
    <property type="entry name" value="CDC27"/>
    <property type="match status" value="1"/>
</dbReference>
<keyword evidence="3" id="KW-0235">DNA replication</keyword>
<dbReference type="GO" id="GO:0003887">
    <property type="term" value="F:DNA-directed DNA polymerase activity"/>
    <property type="evidence" value="ECO:0007669"/>
    <property type="project" value="TreeGrafter"/>
</dbReference>
<gene>
    <name evidence="6" type="primary">101742226</name>
</gene>
<dbReference type="EnsemblMetazoa" id="XM_004930526.4">
    <property type="protein sequence ID" value="XP_004930583.1"/>
    <property type="gene ID" value="LOC101742226"/>
</dbReference>
<dbReference type="PANTHER" id="PTHR17598:SF13">
    <property type="entry name" value="DNA POLYMERASE DELTA SUBUNIT 3"/>
    <property type="match status" value="1"/>
</dbReference>
<dbReference type="SMR" id="A0A8R1WMR2"/>
<dbReference type="InterPro" id="IPR019038">
    <property type="entry name" value="POLD3"/>
</dbReference>
<dbReference type="Proteomes" id="UP000005204">
    <property type="component" value="Unassembled WGS sequence"/>
</dbReference>
<evidence type="ECO:0000256" key="2">
    <source>
        <dbReference type="ARBA" id="ARBA00017589"/>
    </source>
</evidence>
<keyword evidence="7" id="KW-1185">Reference proteome</keyword>
<dbReference type="AlphaFoldDB" id="A0A8R1WMR2"/>
<keyword evidence="4" id="KW-0539">Nucleus</keyword>
<dbReference type="OMA" id="QMLYDFH"/>
<dbReference type="OrthoDB" id="514823at2759"/>
<feature type="region of interest" description="Disordered" evidence="5">
    <location>
        <begin position="432"/>
        <end position="462"/>
    </location>
</feature>
<dbReference type="GO" id="GO:1904161">
    <property type="term" value="P:DNA synthesis involved in UV-damage excision repair"/>
    <property type="evidence" value="ECO:0007669"/>
    <property type="project" value="TreeGrafter"/>
</dbReference>
<feature type="compositionally biased region" description="Basic residues" evidence="5">
    <location>
        <begin position="437"/>
        <end position="450"/>
    </location>
</feature>
<feature type="compositionally biased region" description="Basic and acidic residues" evidence="5">
    <location>
        <begin position="183"/>
        <end position="196"/>
    </location>
</feature>
<feature type="compositionally biased region" description="Basic and acidic residues" evidence="5">
    <location>
        <begin position="331"/>
        <end position="344"/>
    </location>
</feature>
<evidence type="ECO:0000256" key="1">
    <source>
        <dbReference type="ARBA" id="ARBA00004123"/>
    </source>
</evidence>
<reference evidence="7" key="1">
    <citation type="journal article" date="2008" name="Insect Biochem. Mol. Biol.">
        <title>The genome of a lepidopteran model insect, the silkworm Bombyx mori.</title>
        <authorList>
            <consortium name="International Silkworm Genome Consortium"/>
        </authorList>
    </citation>
    <scope>NUCLEOTIDE SEQUENCE [LARGE SCALE GENOMIC DNA]</scope>
    <source>
        <strain evidence="7">p50T</strain>
    </source>
</reference>
<dbReference type="GO" id="GO:0006271">
    <property type="term" value="P:DNA strand elongation involved in DNA replication"/>
    <property type="evidence" value="ECO:0007669"/>
    <property type="project" value="TreeGrafter"/>
</dbReference>
<evidence type="ECO:0000313" key="6">
    <source>
        <dbReference type="EnsemblMetazoa" id="XP_004930583.1"/>
    </source>
</evidence>
<comment type="subcellular location">
    <subcellularLocation>
        <location evidence="1">Nucleus</location>
    </subcellularLocation>
</comment>
<dbReference type="PANTHER" id="PTHR17598">
    <property type="entry name" value="DNA POLYMERASE DELTA SUBUNIT 3"/>
    <property type="match status" value="1"/>
</dbReference>
<organism evidence="6 7">
    <name type="scientific">Bombyx mori</name>
    <name type="common">Silk moth</name>
    <dbReference type="NCBI Taxonomy" id="7091"/>
    <lineage>
        <taxon>Eukaryota</taxon>
        <taxon>Metazoa</taxon>
        <taxon>Ecdysozoa</taxon>
        <taxon>Arthropoda</taxon>
        <taxon>Hexapoda</taxon>
        <taxon>Insecta</taxon>
        <taxon>Pterygota</taxon>
        <taxon>Neoptera</taxon>
        <taxon>Endopterygota</taxon>
        <taxon>Lepidoptera</taxon>
        <taxon>Glossata</taxon>
        <taxon>Ditrysia</taxon>
        <taxon>Bombycoidea</taxon>
        <taxon>Bombycidae</taxon>
        <taxon>Bombycinae</taxon>
        <taxon>Bombyx</taxon>
    </lineage>
</organism>
<dbReference type="GO" id="GO:0006297">
    <property type="term" value="P:nucleotide-excision repair, DNA gap filling"/>
    <property type="evidence" value="ECO:0007669"/>
    <property type="project" value="TreeGrafter"/>
</dbReference>
<evidence type="ECO:0000313" key="7">
    <source>
        <dbReference type="Proteomes" id="UP000005204"/>
    </source>
</evidence>
<evidence type="ECO:0000256" key="5">
    <source>
        <dbReference type="SAM" id="MobiDB-lite"/>
    </source>
</evidence>
<protein>
    <recommendedName>
        <fullName evidence="2">DNA polymerase delta subunit 3</fullName>
    </recommendedName>
</protein>
<dbReference type="InterPro" id="IPR041913">
    <property type="entry name" value="POLD3_sf"/>
</dbReference>
<sequence>MDENKSESLNSIKNIILDERRLVTYTSISKELCIHVNKAKIFLREFVDELRKNKPNVGLSVSYIISGSLKNNKLLTILVLEEELVSVKDKFSTIFFEHIYSVCYGHCTSIDKSAFIAINTFEDYLLCKGTVKNNICSKRSYEEIGTLKFKSQEVPEKNLKNSIKKDSKNSIKEENHNTQNEVKTIKDHDKKTDPVKSEIPSPKYNSVTNNKSLDKKSNGKSNGNIMGFLSKTPNVKMDINKKDKGDIENKTKITKKFDREETNIDDSSKTNGTEIKLTEKKSVNSIIAQKNEASTQKKDIKVEKIDIEVKVRNKKTNQGNSFGKKRKRVLHVSDSDSDCEKSDSLADEITLERESEDEIPPTPSATIVTITPGLVNAKKRRKIIDKTYTDEEGFMLTKKEEIYESCSDDEVHTKENVDIKKQVTVETTALKNVPIKQSKKKSSPSQKHKQPTMMNFFKKVPN</sequence>